<dbReference type="AlphaFoldDB" id="A0AA88YMK7"/>
<gene>
    <name evidence="2" type="ORF">FSP39_022450</name>
</gene>
<evidence type="ECO:0000313" key="2">
    <source>
        <dbReference type="EMBL" id="KAK3103857.1"/>
    </source>
</evidence>
<dbReference type="Gene3D" id="2.70.130.10">
    <property type="entry name" value="Mannose-6-phosphate receptor binding domain"/>
    <property type="match status" value="2"/>
</dbReference>
<dbReference type="SUPFAM" id="SSF50911">
    <property type="entry name" value="Mannose 6-phosphate receptor domain"/>
    <property type="match status" value="2"/>
</dbReference>
<keyword evidence="1" id="KW-0732">Signal</keyword>
<dbReference type="InterPro" id="IPR009011">
    <property type="entry name" value="Man6P_isomerase_rcpt-bd_dom_sf"/>
</dbReference>
<feature type="signal peptide" evidence="1">
    <location>
        <begin position="1"/>
        <end position="34"/>
    </location>
</feature>
<keyword evidence="3" id="KW-1185">Reference proteome</keyword>
<accession>A0AA88YMK7</accession>
<name>A0AA88YMK7_PINIB</name>
<dbReference type="Proteomes" id="UP001186944">
    <property type="component" value="Unassembled WGS sequence"/>
</dbReference>
<dbReference type="SMART" id="SM01404">
    <property type="entry name" value="CIMR"/>
    <property type="match status" value="1"/>
</dbReference>
<evidence type="ECO:0000256" key="1">
    <source>
        <dbReference type="SAM" id="SignalP"/>
    </source>
</evidence>
<feature type="chain" id="PRO_5041691403" evidence="1">
    <location>
        <begin position="35"/>
        <end position="934"/>
    </location>
</feature>
<evidence type="ECO:0000313" key="3">
    <source>
        <dbReference type="Proteomes" id="UP001186944"/>
    </source>
</evidence>
<protein>
    <submittedName>
        <fullName evidence="2">Uncharacterized protein</fullName>
    </submittedName>
</protein>
<dbReference type="PANTHER" id="PTHR15071">
    <property type="entry name" value="MANNOSE-6-PHOSPHATE RECEPTOR FAMILY MEMBER"/>
    <property type="match status" value="1"/>
</dbReference>
<comment type="caution">
    <text evidence="2">The sequence shown here is derived from an EMBL/GenBank/DDBJ whole genome shotgun (WGS) entry which is preliminary data.</text>
</comment>
<dbReference type="GO" id="GO:0000139">
    <property type="term" value="C:Golgi membrane"/>
    <property type="evidence" value="ECO:0007669"/>
    <property type="project" value="UniProtKB-SubCell"/>
</dbReference>
<dbReference type="PANTHER" id="PTHR15071:SF0">
    <property type="entry name" value="MANNOSE 6-PHOSPHATE RECEPTOR-LIKE PROTEIN 1"/>
    <property type="match status" value="1"/>
</dbReference>
<proteinExistence type="predicted"/>
<dbReference type="PROSITE" id="PS51257">
    <property type="entry name" value="PROKAR_LIPOPROTEIN"/>
    <property type="match status" value="1"/>
</dbReference>
<sequence length="934" mass="104522">MLYKNSIKNLYGNLYLFLFALLVAVSCFAELTKGQVTCEQVGPCKCNLTDGSGLIDLTWVAMNDNTPKWFDVRGADGYRYSYNPCVSFTEGPYCGDVAIYNLYKACKTANDSKTRWTIADPTTPTFHYDGNHAHILYTYNASGNYSILDVEYVCNFTSYDDTFIPLGETKPGSGIYNATVMTRCACPNVCVYPPRCSPVSLCSCNLTDWSGMIDISQYSKMDGLPAFPDVNGTDGYLYSYNPCHGFNQGACKNVVGCRTSPDMKIQEPLGDPNTAKFSYREDDNVHIVYTMSSDTDITRSGIYFIQFRTFDVALYCDYDADTPKFEAYNETKNGSNVFTAKLSSKCACKGECSSSPKPKCIQVNDCSCNMTDGTGVIDLSHISKQDGTATFTDILAPDGYYYSYNPCYGFTEGSCQNATGCLVDDTDSVQYTLGVPNSSRFYHDDVTVHVVYNHTDADNMVRYLDVSLVCDRSAEKSIFVPSGKPSQQSNYIVCKVTRNERAEYAVGLPGKFQFLFDGTNVHLVHNFATPSKFVYRFDVTFVCDKNAGNPSIVVDGESHPGSGNYCLSLRDFDISPIGFRITNTSVRAYFKRGTFRSSIDRSTDCDGEVNGVRLETWTYVTSFSTDYYDGCTISFPLSARPIKTVKIIVDSFFSDFEIKNETRWEFLFDMSRVSKSTKIMFGKACSYSIQRIKTLKNGNLKMKGIFKMKYKGARPLYSSFKFDGVNLIAPSPEKANVRINANGETTSDERVSMKDKVRGKYISSKLTIDESLVHSKGGTRGLMFFGATFQVTPYLKMTGSINIGFDIYTLSNGFYLFPYGSFAMLEPAKNNSVVTLKRNQYNIIPCLTIGASQFGFQYSPKLKKLNSDGSSSRSISRMNRKIIGLYYREFSPVVNGYLKDVEGTYKCELNYDVITHGRREERSIRRIFNVTVVN</sequence>
<organism evidence="2 3">
    <name type="scientific">Pinctada imbricata</name>
    <name type="common">Atlantic pearl-oyster</name>
    <name type="synonym">Pinctada martensii</name>
    <dbReference type="NCBI Taxonomy" id="66713"/>
    <lineage>
        <taxon>Eukaryota</taxon>
        <taxon>Metazoa</taxon>
        <taxon>Spiralia</taxon>
        <taxon>Lophotrochozoa</taxon>
        <taxon>Mollusca</taxon>
        <taxon>Bivalvia</taxon>
        <taxon>Autobranchia</taxon>
        <taxon>Pteriomorphia</taxon>
        <taxon>Pterioida</taxon>
        <taxon>Pterioidea</taxon>
        <taxon>Pteriidae</taxon>
        <taxon>Pinctada</taxon>
    </lineage>
</organism>
<reference evidence="2" key="1">
    <citation type="submission" date="2019-08" db="EMBL/GenBank/DDBJ databases">
        <title>The improved chromosome-level genome for the pearl oyster Pinctada fucata martensii using PacBio sequencing and Hi-C.</title>
        <authorList>
            <person name="Zheng Z."/>
        </authorList>
    </citation>
    <scope>NUCLEOTIDE SEQUENCE</scope>
    <source>
        <strain evidence="2">ZZ-2019</strain>
        <tissue evidence="2">Adductor muscle</tissue>
    </source>
</reference>
<dbReference type="EMBL" id="VSWD01000005">
    <property type="protein sequence ID" value="KAK3103857.1"/>
    <property type="molecule type" value="Genomic_DNA"/>
</dbReference>
<dbReference type="GO" id="GO:0005802">
    <property type="term" value="C:trans-Golgi network"/>
    <property type="evidence" value="ECO:0007669"/>
    <property type="project" value="TreeGrafter"/>
</dbReference>